<evidence type="ECO:0000256" key="1">
    <source>
        <dbReference type="SAM" id="SignalP"/>
    </source>
</evidence>
<dbReference type="Pfam" id="PF00300">
    <property type="entry name" value="His_Phos_1"/>
    <property type="match status" value="1"/>
</dbReference>
<dbReference type="SUPFAM" id="SSF53254">
    <property type="entry name" value="Phosphoglycerate mutase-like"/>
    <property type="match status" value="1"/>
</dbReference>
<dbReference type="AlphaFoldDB" id="A0A4R6IQ62"/>
<evidence type="ECO:0000313" key="2">
    <source>
        <dbReference type="EMBL" id="TDO24423.1"/>
    </source>
</evidence>
<gene>
    <name evidence="2" type="ORF">CLV32_0712</name>
</gene>
<accession>A0A4R6IQ62</accession>
<keyword evidence="3" id="KW-1185">Reference proteome</keyword>
<dbReference type="Proteomes" id="UP000295499">
    <property type="component" value="Unassembled WGS sequence"/>
</dbReference>
<proteinExistence type="predicted"/>
<reference evidence="2 3" key="1">
    <citation type="submission" date="2019-03" db="EMBL/GenBank/DDBJ databases">
        <title>Genomic Encyclopedia of Archaeal and Bacterial Type Strains, Phase II (KMG-II): from individual species to whole genera.</title>
        <authorList>
            <person name="Goeker M."/>
        </authorList>
    </citation>
    <scope>NUCLEOTIDE SEQUENCE [LARGE SCALE GENOMIC DNA]</scope>
    <source>
        <strain evidence="2 3">DSM 19034</strain>
    </source>
</reference>
<organism evidence="2 3">
    <name type="scientific">Pedobacter duraquae</name>
    <dbReference type="NCBI Taxonomy" id="425511"/>
    <lineage>
        <taxon>Bacteria</taxon>
        <taxon>Pseudomonadati</taxon>
        <taxon>Bacteroidota</taxon>
        <taxon>Sphingobacteriia</taxon>
        <taxon>Sphingobacteriales</taxon>
        <taxon>Sphingobacteriaceae</taxon>
        <taxon>Pedobacter</taxon>
    </lineage>
</organism>
<feature type="signal peptide" evidence="1">
    <location>
        <begin position="1"/>
        <end position="20"/>
    </location>
</feature>
<comment type="caution">
    <text evidence="2">The sequence shown here is derived from an EMBL/GenBank/DDBJ whole genome shotgun (WGS) entry which is preliminary data.</text>
</comment>
<dbReference type="Gene3D" id="3.40.50.1240">
    <property type="entry name" value="Phosphoglycerate mutase-like"/>
    <property type="match status" value="1"/>
</dbReference>
<dbReference type="CDD" id="cd07067">
    <property type="entry name" value="HP_PGM_like"/>
    <property type="match status" value="1"/>
</dbReference>
<name>A0A4R6IQ62_9SPHI</name>
<dbReference type="EMBL" id="SNWM01000001">
    <property type="protein sequence ID" value="TDO24423.1"/>
    <property type="molecule type" value="Genomic_DNA"/>
</dbReference>
<keyword evidence="1" id="KW-0732">Signal</keyword>
<protein>
    <submittedName>
        <fullName evidence="2">Histidine phosphatase superfamily protein (Branch 1)</fullName>
    </submittedName>
</protein>
<feature type="chain" id="PRO_5020978118" evidence="1">
    <location>
        <begin position="21"/>
        <end position="167"/>
    </location>
</feature>
<dbReference type="RefSeq" id="WP_133552397.1">
    <property type="nucleotide sequence ID" value="NZ_SNWM01000001.1"/>
</dbReference>
<dbReference type="InterPro" id="IPR013078">
    <property type="entry name" value="His_Pase_superF_clade-1"/>
</dbReference>
<sequence>MKNILLLLVLFSFSAKISHAQDRPKIILLMRHAEKASNGGSDPDLSEKGKAFATLLNTNFAELKIDAVYATDYKRTKQTVMPLAEKNALEIKVYDATKSADLVKRIGDSKDQVIVIAGHSNTVNLVFNELVKSTQLAALPDDEYGKVFIIYYDKGNPANSSFVKMRL</sequence>
<evidence type="ECO:0000313" key="3">
    <source>
        <dbReference type="Proteomes" id="UP000295499"/>
    </source>
</evidence>
<dbReference type="OrthoDB" id="3296006at2"/>
<dbReference type="SMART" id="SM00855">
    <property type="entry name" value="PGAM"/>
    <property type="match status" value="1"/>
</dbReference>
<dbReference type="InterPro" id="IPR029033">
    <property type="entry name" value="His_PPase_superfam"/>
</dbReference>